<dbReference type="PROSITE" id="PS00455">
    <property type="entry name" value="AMP_BINDING"/>
    <property type="match status" value="1"/>
</dbReference>
<comment type="caution">
    <text evidence="3">The sequence shown here is derived from an EMBL/GenBank/DDBJ whole genome shotgun (WGS) entry which is preliminary data.</text>
</comment>
<feature type="domain" description="AMP-dependent synthetase/ligase" evidence="1">
    <location>
        <begin position="21"/>
        <end position="377"/>
    </location>
</feature>
<dbReference type="GO" id="GO:0016877">
    <property type="term" value="F:ligase activity, forming carbon-sulfur bonds"/>
    <property type="evidence" value="ECO:0007669"/>
    <property type="project" value="UniProtKB-ARBA"/>
</dbReference>
<feature type="domain" description="AMP-binding enzyme C-terminal" evidence="2">
    <location>
        <begin position="427"/>
        <end position="502"/>
    </location>
</feature>
<gene>
    <name evidence="3" type="ORF">EV192_104461</name>
</gene>
<dbReference type="Pfam" id="PF13193">
    <property type="entry name" value="AMP-binding_C"/>
    <property type="match status" value="1"/>
</dbReference>
<evidence type="ECO:0000313" key="4">
    <source>
        <dbReference type="Proteomes" id="UP000295680"/>
    </source>
</evidence>
<name>A0A4R2JQY8_9PSEU</name>
<dbReference type="Proteomes" id="UP000295680">
    <property type="component" value="Unassembled WGS sequence"/>
</dbReference>
<keyword evidence="4" id="KW-1185">Reference proteome</keyword>
<reference evidence="3 4" key="1">
    <citation type="submission" date="2019-03" db="EMBL/GenBank/DDBJ databases">
        <title>Genomic Encyclopedia of Type Strains, Phase IV (KMG-IV): sequencing the most valuable type-strain genomes for metagenomic binning, comparative biology and taxonomic classification.</title>
        <authorList>
            <person name="Goeker M."/>
        </authorList>
    </citation>
    <scope>NUCLEOTIDE SEQUENCE [LARGE SCALE GENOMIC DNA]</scope>
    <source>
        <strain evidence="3 4">DSM 45934</strain>
    </source>
</reference>
<organism evidence="3 4">
    <name type="scientific">Actinocrispum wychmicini</name>
    <dbReference type="NCBI Taxonomy" id="1213861"/>
    <lineage>
        <taxon>Bacteria</taxon>
        <taxon>Bacillati</taxon>
        <taxon>Actinomycetota</taxon>
        <taxon>Actinomycetes</taxon>
        <taxon>Pseudonocardiales</taxon>
        <taxon>Pseudonocardiaceae</taxon>
        <taxon>Actinocrispum</taxon>
    </lineage>
</organism>
<dbReference type="PANTHER" id="PTHR43767:SF7">
    <property type="entry name" value="MEDIUM_LONG-CHAIN-FATTY-ACID--COA LIGASE FADD8"/>
    <property type="match status" value="1"/>
</dbReference>
<dbReference type="InterPro" id="IPR020845">
    <property type="entry name" value="AMP-binding_CS"/>
</dbReference>
<dbReference type="EMBL" id="SLWS01000004">
    <property type="protein sequence ID" value="TCO59618.1"/>
    <property type="molecule type" value="Genomic_DNA"/>
</dbReference>
<accession>A0A4R2JQY8</accession>
<dbReference type="InterPro" id="IPR025110">
    <property type="entry name" value="AMP-bd_C"/>
</dbReference>
<dbReference type="InterPro" id="IPR045851">
    <property type="entry name" value="AMP-bd_C_sf"/>
</dbReference>
<dbReference type="InterPro" id="IPR042099">
    <property type="entry name" value="ANL_N_sf"/>
</dbReference>
<proteinExistence type="predicted"/>
<evidence type="ECO:0000259" key="2">
    <source>
        <dbReference type="Pfam" id="PF13193"/>
    </source>
</evidence>
<dbReference type="InterPro" id="IPR000873">
    <property type="entry name" value="AMP-dep_synth/lig_dom"/>
</dbReference>
<dbReference type="Pfam" id="PF00501">
    <property type="entry name" value="AMP-binding"/>
    <property type="match status" value="1"/>
</dbReference>
<evidence type="ECO:0000259" key="1">
    <source>
        <dbReference type="Pfam" id="PF00501"/>
    </source>
</evidence>
<dbReference type="InterPro" id="IPR050237">
    <property type="entry name" value="ATP-dep_AMP-bd_enzyme"/>
</dbReference>
<dbReference type="SUPFAM" id="SSF56801">
    <property type="entry name" value="Acetyl-CoA synthetase-like"/>
    <property type="match status" value="1"/>
</dbReference>
<dbReference type="AlphaFoldDB" id="A0A4R2JQY8"/>
<protein>
    <submittedName>
        <fullName evidence="3">Fatty-acyl-CoA synthase</fullName>
    </submittedName>
</protein>
<dbReference type="Gene3D" id="3.40.50.12780">
    <property type="entry name" value="N-terminal domain of ligase-like"/>
    <property type="match status" value="1"/>
</dbReference>
<evidence type="ECO:0000313" key="3">
    <source>
        <dbReference type="EMBL" id="TCO59618.1"/>
    </source>
</evidence>
<sequence length="521" mass="56486">MTAQLTDLYRRPTFPDMVSRSLQLEPDRVAFITATGEMSYEQLRRLIARIAFAMQDAGVKSGDGVAMVAPNRPEAFATLIAAMSLGARYTPLHPMGSLADHVAVCADAEITTIVADWSRYGEHAAALAADLELRPQVLHIGGGSSSDVLAGPDTDEPIPALARESDIGMLGYTGGTTGRPKGVMLPHRSLVTHLHLALAHWQLPTEIRFLGTTPLTHALAGVVPTVLHQGGSMVLAKGFNPVEFCEAVQRHRITATMLVPSMIYVLLDHLAEHPADLSSLQTILYGSAPMSPDRLEQALDVFGPVFVQFFGQSEAPNSVTALRKEDHDLGRPERLASCGKPHPTLDVAVLNDDDQPCGVGERGEVCVRGPLVMDGYWKQPEVTAETFRNGWLHTGDVGYFDADNFLYLTDRKKDLVISGGFNVYPREVEDAMATHPAVAGAAVIGVPDPKWGEAVMAFVVRTPGATVTPEELIAHVRELKGPVHAPKRLEFMDALPLTGLGKIDKKQLRARFWGDRDRAVN</sequence>
<dbReference type="Gene3D" id="3.30.300.30">
    <property type="match status" value="1"/>
</dbReference>
<dbReference type="PANTHER" id="PTHR43767">
    <property type="entry name" value="LONG-CHAIN-FATTY-ACID--COA LIGASE"/>
    <property type="match status" value="1"/>
</dbReference>